<protein>
    <recommendedName>
        <fullName evidence="4">Integral membrane protein</fullName>
    </recommendedName>
</protein>
<comment type="caution">
    <text evidence="2">The sequence shown here is derived from an EMBL/GenBank/DDBJ whole genome shotgun (WGS) entry which is preliminary data.</text>
</comment>
<keyword evidence="1" id="KW-1133">Transmembrane helix</keyword>
<name>A0ABV9W589_9ACTN</name>
<dbReference type="Proteomes" id="UP001595912">
    <property type="component" value="Unassembled WGS sequence"/>
</dbReference>
<evidence type="ECO:0000313" key="3">
    <source>
        <dbReference type="Proteomes" id="UP001595912"/>
    </source>
</evidence>
<keyword evidence="1" id="KW-0472">Membrane</keyword>
<gene>
    <name evidence="2" type="ORF">ACFPIJ_38580</name>
</gene>
<evidence type="ECO:0000256" key="1">
    <source>
        <dbReference type="SAM" id="Phobius"/>
    </source>
</evidence>
<dbReference type="RefSeq" id="WP_380122942.1">
    <property type="nucleotide sequence ID" value="NZ_JBHSIU010000054.1"/>
</dbReference>
<reference evidence="3" key="1">
    <citation type="journal article" date="2019" name="Int. J. Syst. Evol. Microbiol.">
        <title>The Global Catalogue of Microorganisms (GCM) 10K type strain sequencing project: providing services to taxonomists for standard genome sequencing and annotation.</title>
        <authorList>
            <consortium name="The Broad Institute Genomics Platform"/>
            <consortium name="The Broad Institute Genome Sequencing Center for Infectious Disease"/>
            <person name="Wu L."/>
            <person name="Ma J."/>
        </authorList>
    </citation>
    <scope>NUCLEOTIDE SEQUENCE [LARGE SCALE GENOMIC DNA]</scope>
    <source>
        <strain evidence="3">CGMCC 4.7152</strain>
    </source>
</reference>
<accession>A0ABV9W589</accession>
<evidence type="ECO:0000313" key="2">
    <source>
        <dbReference type="EMBL" id="MFC5003718.1"/>
    </source>
</evidence>
<feature type="transmembrane region" description="Helical" evidence="1">
    <location>
        <begin position="110"/>
        <end position="130"/>
    </location>
</feature>
<proteinExistence type="predicted"/>
<feature type="transmembrane region" description="Helical" evidence="1">
    <location>
        <begin position="136"/>
        <end position="154"/>
    </location>
</feature>
<evidence type="ECO:0008006" key="4">
    <source>
        <dbReference type="Google" id="ProtNLM"/>
    </source>
</evidence>
<feature type="transmembrane region" description="Helical" evidence="1">
    <location>
        <begin position="33"/>
        <end position="50"/>
    </location>
</feature>
<dbReference type="EMBL" id="JBHSIU010000054">
    <property type="protein sequence ID" value="MFC5003718.1"/>
    <property type="molecule type" value="Genomic_DNA"/>
</dbReference>
<keyword evidence="3" id="KW-1185">Reference proteome</keyword>
<sequence length="172" mass="18806">MPEPRFRTLALLPIVLFIPSLVSFAISEPGVVWPEYSGVFFHLAILFLVARMDAPAWAKAAGYSWIALDVLTGILSINDVPYEITWPVRLGGHVFAGLWIAVSSVHARSVAIRVVGVLTGVWLGAFSFVADVAPEEALYPAGLLIVVWFGLLSVRYEQDQRLRGTQNSTSVP</sequence>
<organism evidence="2 3">
    <name type="scientific">Dactylosporangium cerinum</name>
    <dbReference type="NCBI Taxonomy" id="1434730"/>
    <lineage>
        <taxon>Bacteria</taxon>
        <taxon>Bacillati</taxon>
        <taxon>Actinomycetota</taxon>
        <taxon>Actinomycetes</taxon>
        <taxon>Micromonosporales</taxon>
        <taxon>Micromonosporaceae</taxon>
        <taxon>Dactylosporangium</taxon>
    </lineage>
</organism>
<keyword evidence="1" id="KW-0812">Transmembrane</keyword>